<evidence type="ECO:0000313" key="2">
    <source>
        <dbReference type="EMBL" id="ROP38764.1"/>
    </source>
</evidence>
<dbReference type="Proteomes" id="UP000268727">
    <property type="component" value="Unassembled WGS sequence"/>
</dbReference>
<accession>A0A3N1H892</accession>
<proteinExistence type="predicted"/>
<name>A0A3N1H892_9PSEU</name>
<comment type="caution">
    <text evidence="2">The sequence shown here is derived from an EMBL/GenBank/DDBJ whole genome shotgun (WGS) entry which is preliminary data.</text>
</comment>
<evidence type="ECO:0000313" key="3">
    <source>
        <dbReference type="Proteomes" id="UP000268727"/>
    </source>
</evidence>
<organism evidence="2 3">
    <name type="scientific">Saccharothrix texasensis</name>
    <dbReference type="NCBI Taxonomy" id="103734"/>
    <lineage>
        <taxon>Bacteria</taxon>
        <taxon>Bacillati</taxon>
        <taxon>Actinomycetota</taxon>
        <taxon>Actinomycetes</taxon>
        <taxon>Pseudonocardiales</taxon>
        <taxon>Pseudonocardiaceae</taxon>
        <taxon>Saccharothrix</taxon>
    </lineage>
</organism>
<sequence>MGKKWLVAVAGLVGAAGLVVVSRRSARAEEPARPVAVRRREAPRREDVRRGGGRQVGGRQVGGRPVEGGKRRVGVRKVGAAARR</sequence>
<keyword evidence="3" id="KW-1185">Reference proteome</keyword>
<feature type="region of interest" description="Disordered" evidence="1">
    <location>
        <begin position="26"/>
        <end position="84"/>
    </location>
</feature>
<dbReference type="EMBL" id="RJKM01000001">
    <property type="protein sequence ID" value="ROP38764.1"/>
    <property type="molecule type" value="Genomic_DNA"/>
</dbReference>
<reference evidence="2 3" key="1">
    <citation type="submission" date="2018-11" db="EMBL/GenBank/DDBJ databases">
        <title>Sequencing the genomes of 1000 actinobacteria strains.</title>
        <authorList>
            <person name="Klenk H.-P."/>
        </authorList>
    </citation>
    <scope>NUCLEOTIDE SEQUENCE [LARGE SCALE GENOMIC DNA]</scope>
    <source>
        <strain evidence="2 3">DSM 44231</strain>
    </source>
</reference>
<evidence type="ECO:0000256" key="1">
    <source>
        <dbReference type="SAM" id="MobiDB-lite"/>
    </source>
</evidence>
<feature type="compositionally biased region" description="Basic and acidic residues" evidence="1">
    <location>
        <begin position="26"/>
        <end position="50"/>
    </location>
</feature>
<dbReference type="AlphaFoldDB" id="A0A3N1H892"/>
<gene>
    <name evidence="2" type="ORF">EDD40_4128</name>
</gene>
<protein>
    <submittedName>
        <fullName evidence="2">Uncharacterized protein</fullName>
    </submittedName>
</protein>